<evidence type="ECO:0000256" key="3">
    <source>
        <dbReference type="ARBA" id="ARBA00007054"/>
    </source>
</evidence>
<dbReference type="InterPro" id="IPR011993">
    <property type="entry name" value="PH-like_dom_sf"/>
</dbReference>
<dbReference type="GO" id="GO:0005886">
    <property type="term" value="C:plasma membrane"/>
    <property type="evidence" value="ECO:0007669"/>
    <property type="project" value="InterPro"/>
</dbReference>
<protein>
    <recommendedName>
        <fullName evidence="9">Regulator of volume decrease after cellular swelling-domain-containing protein</fullName>
    </recommendedName>
</protein>
<dbReference type="Proteomes" id="UP000294933">
    <property type="component" value="Unassembled WGS sequence"/>
</dbReference>
<comment type="subcellular location">
    <subcellularLocation>
        <location evidence="2">Cytoplasm</location>
    </subcellularLocation>
    <subcellularLocation>
        <location evidence="1">Nucleus</location>
    </subcellularLocation>
</comment>
<evidence type="ECO:0000256" key="4">
    <source>
        <dbReference type="ARBA" id="ARBA00022490"/>
    </source>
</evidence>
<evidence type="ECO:0000256" key="1">
    <source>
        <dbReference type="ARBA" id="ARBA00004123"/>
    </source>
</evidence>
<evidence type="ECO:0000313" key="8">
    <source>
        <dbReference type="Proteomes" id="UP000294933"/>
    </source>
</evidence>
<evidence type="ECO:0000256" key="6">
    <source>
        <dbReference type="SAM" id="MobiDB-lite"/>
    </source>
</evidence>
<dbReference type="Gene3D" id="2.30.29.30">
    <property type="entry name" value="Pleckstrin-homology domain (PH domain)/Phosphotyrosine-binding domain (PTB)"/>
    <property type="match status" value="1"/>
</dbReference>
<dbReference type="Pfam" id="PF03517">
    <property type="entry name" value="Voldacs"/>
    <property type="match status" value="1"/>
</dbReference>
<name>A0A4Y7PM64_9AGAM</name>
<dbReference type="PANTHER" id="PTHR21399">
    <property type="entry name" value="CHLORIDE CONDUCTANCE REGULATORY PROTEIN ICLN"/>
    <property type="match status" value="1"/>
</dbReference>
<dbReference type="GO" id="GO:0005681">
    <property type="term" value="C:spliceosomal complex"/>
    <property type="evidence" value="ECO:0007669"/>
    <property type="project" value="TreeGrafter"/>
</dbReference>
<dbReference type="VEuPathDB" id="FungiDB:BD410DRAFT_795337"/>
<dbReference type="InterPro" id="IPR039924">
    <property type="entry name" value="ICln/Lot5/Saf5"/>
</dbReference>
<dbReference type="InterPro" id="IPR003521">
    <property type="entry name" value="ICln"/>
</dbReference>
<dbReference type="AlphaFoldDB" id="A0A4Y7PM64"/>
<dbReference type="GO" id="GO:0045292">
    <property type="term" value="P:mRNA cis splicing, via spliceosome"/>
    <property type="evidence" value="ECO:0007669"/>
    <property type="project" value="TreeGrafter"/>
</dbReference>
<comment type="similarity">
    <text evidence="3">Belongs to the pICln (TC 1.A.47) family.</text>
</comment>
<dbReference type="PRINTS" id="PR01348">
    <property type="entry name" value="ICLNCHANNEL"/>
</dbReference>
<dbReference type="PANTHER" id="PTHR21399:SF0">
    <property type="entry name" value="METHYLOSOME SUBUNIT PICLN"/>
    <property type="match status" value="1"/>
</dbReference>
<evidence type="ECO:0008006" key="9">
    <source>
        <dbReference type="Google" id="ProtNLM"/>
    </source>
</evidence>
<dbReference type="OrthoDB" id="19714at2759"/>
<sequence>MPAFTFISAVPSFITPEEHRELVATTPASFNDIPSVLRHQEDNVSVSILPTLDGFGEEDCVKGTLYIVESVLAFISSTGRGFQVDYPSITLHATSREPRPSIYCQLDDIPEDAALDGRANGDGENDDDNDDAELRELHLIPQDASSLEPMFEALSLCASLHPDPARSDDDDLGEDYDDEAFVDADESGIPTYTGQVGGEEELTEVGRVRSDFINDNRYTPY</sequence>
<keyword evidence="5" id="KW-0539">Nucleus</keyword>
<feature type="compositionally biased region" description="Acidic residues" evidence="6">
    <location>
        <begin position="168"/>
        <end position="186"/>
    </location>
</feature>
<dbReference type="GO" id="GO:0005829">
    <property type="term" value="C:cytosol"/>
    <property type="evidence" value="ECO:0007669"/>
    <property type="project" value="InterPro"/>
</dbReference>
<keyword evidence="8" id="KW-1185">Reference proteome</keyword>
<dbReference type="GO" id="GO:0034709">
    <property type="term" value="C:methylosome"/>
    <property type="evidence" value="ECO:0007669"/>
    <property type="project" value="InterPro"/>
</dbReference>
<dbReference type="GO" id="GO:0006884">
    <property type="term" value="P:cell volume homeostasis"/>
    <property type="evidence" value="ECO:0007669"/>
    <property type="project" value="InterPro"/>
</dbReference>
<proteinExistence type="inferred from homology"/>
<gene>
    <name evidence="7" type="ORF">BD410DRAFT_795337</name>
</gene>
<feature type="region of interest" description="Disordered" evidence="6">
    <location>
        <begin position="162"/>
        <end position="195"/>
    </location>
</feature>
<dbReference type="GO" id="GO:0034715">
    <property type="term" value="C:pICln-Sm protein complex"/>
    <property type="evidence" value="ECO:0007669"/>
    <property type="project" value="InterPro"/>
</dbReference>
<dbReference type="GO" id="GO:0000387">
    <property type="term" value="P:spliceosomal snRNP assembly"/>
    <property type="evidence" value="ECO:0007669"/>
    <property type="project" value="InterPro"/>
</dbReference>
<evidence type="ECO:0000313" key="7">
    <source>
        <dbReference type="EMBL" id="TDL16487.1"/>
    </source>
</evidence>
<accession>A0A4Y7PM64</accession>
<organism evidence="7 8">
    <name type="scientific">Rickenella mellea</name>
    <dbReference type="NCBI Taxonomy" id="50990"/>
    <lineage>
        <taxon>Eukaryota</taxon>
        <taxon>Fungi</taxon>
        <taxon>Dikarya</taxon>
        <taxon>Basidiomycota</taxon>
        <taxon>Agaricomycotina</taxon>
        <taxon>Agaricomycetes</taxon>
        <taxon>Hymenochaetales</taxon>
        <taxon>Rickenellaceae</taxon>
        <taxon>Rickenella</taxon>
    </lineage>
</organism>
<evidence type="ECO:0000256" key="2">
    <source>
        <dbReference type="ARBA" id="ARBA00004496"/>
    </source>
</evidence>
<dbReference type="EMBL" id="ML170242">
    <property type="protein sequence ID" value="TDL16487.1"/>
    <property type="molecule type" value="Genomic_DNA"/>
</dbReference>
<evidence type="ECO:0000256" key="5">
    <source>
        <dbReference type="ARBA" id="ARBA00023242"/>
    </source>
</evidence>
<dbReference type="GO" id="GO:0006821">
    <property type="term" value="P:chloride transport"/>
    <property type="evidence" value="ECO:0007669"/>
    <property type="project" value="InterPro"/>
</dbReference>
<dbReference type="STRING" id="50990.A0A4Y7PM64"/>
<reference evidence="7 8" key="1">
    <citation type="submission" date="2018-06" db="EMBL/GenBank/DDBJ databases">
        <title>A transcriptomic atlas of mushroom development highlights an independent origin of complex multicellularity.</title>
        <authorList>
            <consortium name="DOE Joint Genome Institute"/>
            <person name="Krizsan K."/>
            <person name="Almasi E."/>
            <person name="Merenyi Z."/>
            <person name="Sahu N."/>
            <person name="Viragh M."/>
            <person name="Koszo T."/>
            <person name="Mondo S."/>
            <person name="Kiss B."/>
            <person name="Balint B."/>
            <person name="Kues U."/>
            <person name="Barry K."/>
            <person name="Hegedus J.C."/>
            <person name="Henrissat B."/>
            <person name="Johnson J."/>
            <person name="Lipzen A."/>
            <person name="Ohm R."/>
            <person name="Nagy I."/>
            <person name="Pangilinan J."/>
            <person name="Yan J."/>
            <person name="Xiong Y."/>
            <person name="Grigoriev I.V."/>
            <person name="Hibbett D.S."/>
            <person name="Nagy L.G."/>
        </authorList>
    </citation>
    <scope>NUCLEOTIDE SEQUENCE [LARGE SCALE GENOMIC DNA]</scope>
    <source>
        <strain evidence="7 8">SZMC22713</strain>
    </source>
</reference>
<keyword evidence="4" id="KW-0963">Cytoplasm</keyword>